<keyword evidence="2" id="KW-1185">Reference proteome</keyword>
<sequence>MFHNTIAVIIIHNRSPFPHYDLIGSKQKEILRKERLWKHMEEVQAGDGIYPVKERGADQRHPSQNK</sequence>
<organism evidence="1 2">
    <name type="scientific">Effusibacillus consociatus</name>
    <dbReference type="NCBI Taxonomy" id="1117041"/>
    <lineage>
        <taxon>Bacteria</taxon>
        <taxon>Bacillati</taxon>
        <taxon>Bacillota</taxon>
        <taxon>Bacilli</taxon>
        <taxon>Bacillales</taxon>
        <taxon>Alicyclobacillaceae</taxon>
        <taxon>Effusibacillus</taxon>
    </lineage>
</organism>
<proteinExistence type="predicted"/>
<evidence type="ECO:0000313" key="2">
    <source>
        <dbReference type="Proteomes" id="UP001596002"/>
    </source>
</evidence>
<comment type="caution">
    <text evidence="1">The sequence shown here is derived from an EMBL/GenBank/DDBJ whole genome shotgun (WGS) entry which is preliminary data.</text>
</comment>
<evidence type="ECO:0000313" key="1">
    <source>
        <dbReference type="EMBL" id="MFC4767830.1"/>
    </source>
</evidence>
<gene>
    <name evidence="1" type="ORF">ACFO8Q_10735</name>
</gene>
<dbReference type="Proteomes" id="UP001596002">
    <property type="component" value="Unassembled WGS sequence"/>
</dbReference>
<name>A0ABV9Q173_9BACL</name>
<dbReference type="EMBL" id="JBHSHC010000090">
    <property type="protein sequence ID" value="MFC4767830.1"/>
    <property type="molecule type" value="Genomic_DNA"/>
</dbReference>
<accession>A0ABV9Q173</accession>
<reference evidence="2" key="1">
    <citation type="journal article" date="2019" name="Int. J. Syst. Evol. Microbiol.">
        <title>The Global Catalogue of Microorganisms (GCM) 10K type strain sequencing project: providing services to taxonomists for standard genome sequencing and annotation.</title>
        <authorList>
            <consortium name="The Broad Institute Genomics Platform"/>
            <consortium name="The Broad Institute Genome Sequencing Center for Infectious Disease"/>
            <person name="Wu L."/>
            <person name="Ma J."/>
        </authorList>
    </citation>
    <scope>NUCLEOTIDE SEQUENCE [LARGE SCALE GENOMIC DNA]</scope>
    <source>
        <strain evidence="2">WYCCWR 12678</strain>
    </source>
</reference>
<protein>
    <submittedName>
        <fullName evidence="1">Uncharacterized protein</fullName>
    </submittedName>
</protein>